<keyword evidence="7" id="KW-0813">Transport</keyword>
<dbReference type="AlphaFoldDB" id="A0A846MY14"/>
<name>A0A846MY14_9PROT</name>
<evidence type="ECO:0000256" key="8">
    <source>
        <dbReference type="SAM" id="Phobius"/>
    </source>
</evidence>
<evidence type="ECO:0000313" key="9">
    <source>
        <dbReference type="EMBL" id="NIK88504.1"/>
    </source>
</evidence>
<dbReference type="EMBL" id="JAASRM010000001">
    <property type="protein sequence ID" value="NIK88504.1"/>
    <property type="molecule type" value="Genomic_DNA"/>
</dbReference>
<keyword evidence="3" id="KW-1003">Cell membrane</keyword>
<feature type="transmembrane region" description="Helical" evidence="8">
    <location>
        <begin position="20"/>
        <end position="42"/>
    </location>
</feature>
<sequence>MAMPSKAHEEDGELSEMNLTPFIDVILVLLIIFMIAAHSSAVSQTVDLPGSRAAPLAVTKPPVVLTIRADKSILLNDHPIGSTGLAVALARAGTDPKDRVLLAGDKAVSYDKLMEVLDDLRAGGYTHIGLVGVERGIAK</sequence>
<evidence type="ECO:0000256" key="7">
    <source>
        <dbReference type="RuleBase" id="RU003879"/>
    </source>
</evidence>
<dbReference type="InterPro" id="IPR003400">
    <property type="entry name" value="ExbD"/>
</dbReference>
<gene>
    <name evidence="9" type="ORF">FHS83_001822</name>
</gene>
<evidence type="ECO:0000313" key="10">
    <source>
        <dbReference type="Proteomes" id="UP000570514"/>
    </source>
</evidence>
<comment type="caution">
    <text evidence="9">The sequence shown here is derived from an EMBL/GenBank/DDBJ whole genome shotgun (WGS) entry which is preliminary data.</text>
</comment>
<evidence type="ECO:0000256" key="1">
    <source>
        <dbReference type="ARBA" id="ARBA00004162"/>
    </source>
</evidence>
<protein>
    <submittedName>
        <fullName evidence="9">Biopolymer transport protein ExbD</fullName>
    </submittedName>
</protein>
<dbReference type="RefSeq" id="WP_167082677.1">
    <property type="nucleotide sequence ID" value="NZ_BAAADC010000001.1"/>
</dbReference>
<dbReference type="Pfam" id="PF02472">
    <property type="entry name" value="ExbD"/>
    <property type="match status" value="1"/>
</dbReference>
<keyword evidence="6 8" id="KW-0472">Membrane</keyword>
<dbReference type="PANTHER" id="PTHR30558:SF9">
    <property type="entry name" value="BIOPOLYMER TRANSPORT PROTEIN EXBD"/>
    <property type="match status" value="1"/>
</dbReference>
<accession>A0A846MY14</accession>
<proteinExistence type="inferred from homology"/>
<comment type="subcellular location">
    <subcellularLocation>
        <location evidence="1">Cell membrane</location>
        <topology evidence="1">Single-pass membrane protein</topology>
    </subcellularLocation>
    <subcellularLocation>
        <location evidence="7">Cell membrane</location>
        <topology evidence="7">Single-pass type II membrane protein</topology>
    </subcellularLocation>
</comment>
<dbReference type="GO" id="GO:0015031">
    <property type="term" value="P:protein transport"/>
    <property type="evidence" value="ECO:0007669"/>
    <property type="project" value="UniProtKB-KW"/>
</dbReference>
<organism evidence="9 10">
    <name type="scientific">Rhizomicrobium palustre</name>
    <dbReference type="NCBI Taxonomy" id="189966"/>
    <lineage>
        <taxon>Bacteria</taxon>
        <taxon>Pseudomonadati</taxon>
        <taxon>Pseudomonadota</taxon>
        <taxon>Alphaproteobacteria</taxon>
        <taxon>Micropepsales</taxon>
        <taxon>Micropepsaceae</taxon>
        <taxon>Rhizomicrobium</taxon>
    </lineage>
</organism>
<dbReference type="GO" id="GO:0005886">
    <property type="term" value="C:plasma membrane"/>
    <property type="evidence" value="ECO:0007669"/>
    <property type="project" value="UniProtKB-SubCell"/>
</dbReference>
<evidence type="ECO:0000256" key="6">
    <source>
        <dbReference type="ARBA" id="ARBA00023136"/>
    </source>
</evidence>
<dbReference type="PANTHER" id="PTHR30558">
    <property type="entry name" value="EXBD MEMBRANE COMPONENT OF PMF-DRIVEN MACROMOLECULE IMPORT SYSTEM"/>
    <property type="match status" value="1"/>
</dbReference>
<comment type="similarity">
    <text evidence="2 7">Belongs to the ExbD/TolR family.</text>
</comment>
<evidence type="ECO:0000256" key="5">
    <source>
        <dbReference type="ARBA" id="ARBA00022989"/>
    </source>
</evidence>
<dbReference type="Proteomes" id="UP000570514">
    <property type="component" value="Unassembled WGS sequence"/>
</dbReference>
<keyword evidence="10" id="KW-1185">Reference proteome</keyword>
<keyword evidence="4 7" id="KW-0812">Transmembrane</keyword>
<keyword evidence="5 8" id="KW-1133">Transmembrane helix</keyword>
<reference evidence="9 10" key="1">
    <citation type="submission" date="2020-03" db="EMBL/GenBank/DDBJ databases">
        <title>Genomic Encyclopedia of Type Strains, Phase IV (KMG-IV): sequencing the most valuable type-strain genomes for metagenomic binning, comparative biology and taxonomic classification.</title>
        <authorList>
            <person name="Goeker M."/>
        </authorList>
    </citation>
    <scope>NUCLEOTIDE SEQUENCE [LARGE SCALE GENOMIC DNA]</scope>
    <source>
        <strain evidence="9 10">DSM 19867</strain>
    </source>
</reference>
<evidence type="ECO:0000256" key="4">
    <source>
        <dbReference type="ARBA" id="ARBA00022692"/>
    </source>
</evidence>
<evidence type="ECO:0000256" key="2">
    <source>
        <dbReference type="ARBA" id="ARBA00005811"/>
    </source>
</evidence>
<evidence type="ECO:0000256" key="3">
    <source>
        <dbReference type="ARBA" id="ARBA00022475"/>
    </source>
</evidence>
<dbReference type="GO" id="GO:0022857">
    <property type="term" value="F:transmembrane transporter activity"/>
    <property type="evidence" value="ECO:0007669"/>
    <property type="project" value="InterPro"/>
</dbReference>
<keyword evidence="7" id="KW-0653">Protein transport</keyword>
<dbReference type="Gene3D" id="3.30.420.270">
    <property type="match status" value="1"/>
</dbReference>